<dbReference type="STRING" id="34506.A0A090MYC5"/>
<dbReference type="PROSITE" id="PS50144">
    <property type="entry name" value="MATH"/>
    <property type="match status" value="1"/>
</dbReference>
<dbReference type="InterPro" id="IPR002083">
    <property type="entry name" value="MATH/TRAF_dom"/>
</dbReference>
<dbReference type="SUPFAM" id="SSF54695">
    <property type="entry name" value="POZ domain"/>
    <property type="match status" value="1"/>
</dbReference>
<dbReference type="OrthoDB" id="10249567at2759"/>
<dbReference type="InterPro" id="IPR000210">
    <property type="entry name" value="BTB/POZ_dom"/>
</dbReference>
<evidence type="ECO:0000313" key="4">
    <source>
        <dbReference type="Proteomes" id="UP000035682"/>
    </source>
</evidence>
<sequence>MTDSVPQTSCSNHYYISSGIAKFNITWNIPNFTKIRKVYLKNLNLKSLPFEDKNLSGLFWEIHLSDGNYHEELKLSLRLNSKNAESNVTAGILSISTTMNNSTVKQFENICVLSNNEFITALNLAGHKSTLDNDSLTILLEIKYALNENKHNFISSSMTSDTLDGDCTIICGDKKLMVIKFRLTLFSPVFKAMFSNKNTSESKTNCIVISDSSIEEVGYMVYFCYNLKLPQNLSVEDFTKLLKLADKYEIKLLKFKCEEILMDEISNDNVCDFLELADTYHSKILKEKCIKKIKQSFLIVSNDEKFLHLRKNSPKLINEVYEFIFLKNKSHKIE</sequence>
<evidence type="ECO:0000313" key="3">
    <source>
        <dbReference type="EMBL" id="CEF66944.1"/>
    </source>
</evidence>
<feature type="domain" description="MATH" evidence="2">
    <location>
        <begin position="22"/>
        <end position="142"/>
    </location>
</feature>
<feature type="domain" description="BTB" evidence="1">
    <location>
        <begin position="165"/>
        <end position="233"/>
    </location>
</feature>
<protein>
    <submittedName>
        <fullName evidence="3 5">Speckle-type POZ protein</fullName>
    </submittedName>
</protein>
<accession>A0A090MYC5</accession>
<dbReference type="GO" id="GO:0030163">
    <property type="term" value="P:protein catabolic process"/>
    <property type="evidence" value="ECO:0007669"/>
    <property type="project" value="UniProtKB-ARBA"/>
</dbReference>
<dbReference type="CDD" id="cd14733">
    <property type="entry name" value="BACK"/>
    <property type="match status" value="1"/>
</dbReference>
<evidence type="ECO:0000313" key="6">
    <source>
        <dbReference type="WormBase" id="SRAE_2000161000"/>
    </source>
</evidence>
<dbReference type="PROSITE" id="PS50097">
    <property type="entry name" value="BTB"/>
    <property type="match status" value="1"/>
</dbReference>
<dbReference type="InterPro" id="IPR011333">
    <property type="entry name" value="SKP1/BTB/POZ_sf"/>
</dbReference>
<reference evidence="5" key="2">
    <citation type="submission" date="2020-12" db="UniProtKB">
        <authorList>
            <consortium name="WormBaseParasite"/>
        </authorList>
    </citation>
    <scope>IDENTIFICATION</scope>
</reference>
<proteinExistence type="predicted"/>
<organism evidence="3">
    <name type="scientific">Strongyloides ratti</name>
    <name type="common">Parasitic roundworm</name>
    <dbReference type="NCBI Taxonomy" id="34506"/>
    <lineage>
        <taxon>Eukaryota</taxon>
        <taxon>Metazoa</taxon>
        <taxon>Ecdysozoa</taxon>
        <taxon>Nematoda</taxon>
        <taxon>Chromadorea</taxon>
        <taxon>Rhabditida</taxon>
        <taxon>Tylenchina</taxon>
        <taxon>Panagrolaimomorpha</taxon>
        <taxon>Strongyloidoidea</taxon>
        <taxon>Strongyloididae</taxon>
        <taxon>Strongyloides</taxon>
    </lineage>
</organism>
<dbReference type="EMBL" id="LN609529">
    <property type="protein sequence ID" value="CEF66944.1"/>
    <property type="molecule type" value="Genomic_DNA"/>
</dbReference>
<dbReference type="WBParaSite" id="SRAE_2000161000.1">
    <property type="protein sequence ID" value="SRAE_2000161000.1"/>
    <property type="gene ID" value="WBGene00261815"/>
</dbReference>
<dbReference type="CTD" id="36379309"/>
<dbReference type="PANTHER" id="PTHR24413">
    <property type="entry name" value="SPECKLE-TYPE POZ PROTEIN"/>
    <property type="match status" value="1"/>
</dbReference>
<reference evidence="3 4" key="1">
    <citation type="submission" date="2014-09" db="EMBL/GenBank/DDBJ databases">
        <authorList>
            <person name="Martin A.A."/>
        </authorList>
    </citation>
    <scope>NUCLEOTIDE SEQUENCE</scope>
    <source>
        <strain evidence="4">ED321</strain>
        <strain evidence="3">ED321 Heterogonic</strain>
    </source>
</reference>
<dbReference type="AlphaFoldDB" id="A0A090MYC5"/>
<dbReference type="Proteomes" id="UP000035682">
    <property type="component" value="Unplaced"/>
</dbReference>
<dbReference type="SMART" id="SM00225">
    <property type="entry name" value="BTB"/>
    <property type="match status" value="1"/>
</dbReference>
<dbReference type="Gene3D" id="3.30.710.10">
    <property type="entry name" value="Potassium Channel Kv1.1, Chain A"/>
    <property type="match status" value="1"/>
</dbReference>
<dbReference type="RefSeq" id="XP_024506144.1">
    <property type="nucleotide sequence ID" value="XM_024652581.1"/>
</dbReference>
<dbReference type="Pfam" id="PF00651">
    <property type="entry name" value="BTB"/>
    <property type="match status" value="1"/>
</dbReference>
<dbReference type="Gene3D" id="1.25.40.420">
    <property type="match status" value="1"/>
</dbReference>
<dbReference type="WormBase" id="SRAE_2000161000">
    <property type="protein sequence ID" value="SRP12372"/>
    <property type="gene ID" value="WBGene00261815"/>
</dbReference>
<name>A0A090MYC5_STRRB</name>
<evidence type="ECO:0000313" key="5">
    <source>
        <dbReference type="WBParaSite" id="SRAE_2000161000.1"/>
    </source>
</evidence>
<evidence type="ECO:0000259" key="1">
    <source>
        <dbReference type="PROSITE" id="PS50097"/>
    </source>
</evidence>
<keyword evidence="4" id="KW-1185">Reference proteome</keyword>
<gene>
    <name evidence="3 5 6" type="ORF">SRAE_2000161000</name>
</gene>
<evidence type="ECO:0000259" key="2">
    <source>
        <dbReference type="PROSITE" id="PS50144"/>
    </source>
</evidence>
<dbReference type="GeneID" id="36379309"/>